<evidence type="ECO:0000256" key="5">
    <source>
        <dbReference type="PROSITE-ProRule" id="PRU00808"/>
    </source>
</evidence>
<keyword evidence="2 6" id="KW-0963">Cytoplasm</keyword>
<dbReference type="InterPro" id="IPR029055">
    <property type="entry name" value="Ntn_hydrolases_N"/>
</dbReference>
<dbReference type="Pfam" id="PF10584">
    <property type="entry name" value="Proteasome_A_N"/>
    <property type="match status" value="1"/>
</dbReference>
<evidence type="ECO:0000256" key="4">
    <source>
        <dbReference type="ARBA" id="ARBA00023242"/>
    </source>
</evidence>
<dbReference type="Gene3D" id="3.60.20.10">
    <property type="entry name" value="Glutamine Phosphoribosylpyrophosphate, subunit 1, domain 1"/>
    <property type="match status" value="1"/>
</dbReference>
<sequence length="277" mass="30856">MFRNQYDNDVTVWSPQGRIHQIEYAMEAVKQGSATVGLKSKTHAIIVALKRAASELSAHQKKILPIDDHVAVSIAGLTADARLLSKFMRSECLNSKYAYDRRLPVSRLVSAVGDKMQIPTQRYGRRPYGVGLLVAGYDDMGPHIYQTCPSANYFDCKAMAIGARSQSARTYLERHLDEFPDCEPEELIKHGLRALRETLPNEQELTIKNCSISVVGKDQDLVIYSDEGVAPYLAGIDQTKRRRGAEVRVAASLNLLMLKRDAGDKQPEGETMEAEES</sequence>
<dbReference type="GO" id="GO:0005829">
    <property type="term" value="C:cytosol"/>
    <property type="evidence" value="ECO:0007669"/>
    <property type="project" value="UniProtKB-ARBA"/>
</dbReference>
<proteinExistence type="inferred from homology"/>
<comment type="subunit">
    <text evidence="6">The 26S proteasome consists of a 20S proteasome core and two 19S regulatory subunits.</text>
</comment>
<evidence type="ECO:0000313" key="8">
    <source>
        <dbReference type="EMBL" id="CAH3038228.1"/>
    </source>
</evidence>
<reference evidence="8 9" key="1">
    <citation type="submission" date="2022-05" db="EMBL/GenBank/DDBJ databases">
        <authorList>
            <consortium name="Genoscope - CEA"/>
            <person name="William W."/>
        </authorList>
    </citation>
    <scope>NUCLEOTIDE SEQUENCE [LARGE SCALE GENOMIC DNA]</scope>
</reference>
<dbReference type="AlphaFoldDB" id="A0AAU9VUH9"/>
<protein>
    <recommendedName>
        <fullName evidence="6">Proteasome subunit alpha type</fullName>
    </recommendedName>
</protein>
<dbReference type="GO" id="GO:0005634">
    <property type="term" value="C:nucleus"/>
    <property type="evidence" value="ECO:0007669"/>
    <property type="project" value="UniProtKB-SubCell"/>
</dbReference>
<dbReference type="SMART" id="SM00948">
    <property type="entry name" value="Proteasome_A_N"/>
    <property type="match status" value="1"/>
</dbReference>
<evidence type="ECO:0000256" key="3">
    <source>
        <dbReference type="ARBA" id="ARBA00022942"/>
    </source>
</evidence>
<accession>A0AAU9VUH9</accession>
<dbReference type="GO" id="GO:0019773">
    <property type="term" value="C:proteasome core complex, alpha-subunit complex"/>
    <property type="evidence" value="ECO:0007669"/>
    <property type="project" value="UniProtKB-UniRule"/>
</dbReference>
<dbReference type="EMBL" id="CALNXJ010000004">
    <property type="protein sequence ID" value="CAH3038228.1"/>
    <property type="molecule type" value="Genomic_DNA"/>
</dbReference>
<keyword evidence="9" id="KW-1185">Reference proteome</keyword>
<dbReference type="SUPFAM" id="SSF56235">
    <property type="entry name" value="N-terminal nucleophile aminohydrolases (Ntn hydrolases)"/>
    <property type="match status" value="1"/>
</dbReference>
<evidence type="ECO:0000256" key="2">
    <source>
        <dbReference type="ARBA" id="ARBA00022490"/>
    </source>
</evidence>
<comment type="function">
    <text evidence="1">Component of the 20S core proteasome complex involved in the proteolytic degradation of most intracellular proteins. This complex plays numerous essential roles within the cell by associating with different regulatory particles. Associated with two 19S regulatory particles, forms the 26S proteasome and thus participates in the ATP-dependent degradation of ubiquitinated proteins. The 26S proteasome plays a key role in the maintenance of protein homeostasis by removing misfolded or damaged proteins that could impair cellular functions, and by removing proteins whose functions are no longer required. Associated with the PA200 or PA28, the 20S proteasome mediates ubiquitin-independent protein degradation. This type of proteolysis is required in several pathways including spermatogenesis (20S-PA200 complex) or generation of a subset of MHC class I-presented antigenic peptides (20S-PA28 complex).</text>
</comment>
<dbReference type="Pfam" id="PF00227">
    <property type="entry name" value="Proteasome"/>
    <property type="match status" value="1"/>
</dbReference>
<dbReference type="PROSITE" id="PS51475">
    <property type="entry name" value="PROTEASOME_ALPHA_2"/>
    <property type="match status" value="1"/>
</dbReference>
<evidence type="ECO:0000259" key="7">
    <source>
        <dbReference type="PROSITE" id="PS00388"/>
    </source>
</evidence>
<dbReference type="InterPro" id="IPR050115">
    <property type="entry name" value="Proteasome_alpha"/>
</dbReference>
<feature type="domain" description="Proteasome alpha-type subunits" evidence="7">
    <location>
        <begin position="6"/>
        <end position="28"/>
    </location>
</feature>
<dbReference type="GO" id="GO:0006511">
    <property type="term" value="P:ubiquitin-dependent protein catabolic process"/>
    <property type="evidence" value="ECO:0007669"/>
    <property type="project" value="InterPro"/>
</dbReference>
<comment type="similarity">
    <text evidence="5 6">Belongs to the peptidase T1A family.</text>
</comment>
<evidence type="ECO:0000313" key="9">
    <source>
        <dbReference type="Proteomes" id="UP001159428"/>
    </source>
</evidence>
<comment type="subcellular location">
    <subcellularLocation>
        <location evidence="6">Cytoplasm</location>
    </subcellularLocation>
    <subcellularLocation>
        <location evidence="6">Nucleus</location>
    </subcellularLocation>
</comment>
<dbReference type="CDD" id="cd03749">
    <property type="entry name" value="proteasome_alpha_type_1"/>
    <property type="match status" value="1"/>
</dbReference>
<dbReference type="Proteomes" id="UP001159428">
    <property type="component" value="Unassembled WGS sequence"/>
</dbReference>
<dbReference type="PANTHER" id="PTHR11599">
    <property type="entry name" value="PROTEASOME SUBUNIT ALPHA/BETA"/>
    <property type="match status" value="1"/>
</dbReference>
<dbReference type="FunFam" id="3.60.20.10:FF:000025">
    <property type="entry name" value="Proteasome subunit alpha type"/>
    <property type="match status" value="1"/>
</dbReference>
<gene>
    <name evidence="8" type="ORF">PMEA_00021580</name>
</gene>
<keyword evidence="4 6" id="KW-0539">Nucleus</keyword>
<organism evidence="8 9">
    <name type="scientific">Pocillopora meandrina</name>
    <dbReference type="NCBI Taxonomy" id="46732"/>
    <lineage>
        <taxon>Eukaryota</taxon>
        <taxon>Metazoa</taxon>
        <taxon>Cnidaria</taxon>
        <taxon>Anthozoa</taxon>
        <taxon>Hexacorallia</taxon>
        <taxon>Scleractinia</taxon>
        <taxon>Astrocoeniina</taxon>
        <taxon>Pocilloporidae</taxon>
        <taxon>Pocillopora</taxon>
    </lineage>
</organism>
<keyword evidence="3 5" id="KW-0647">Proteasome</keyword>
<dbReference type="InterPro" id="IPR023332">
    <property type="entry name" value="Proteasome_alpha-type"/>
</dbReference>
<name>A0AAU9VUH9_9CNID</name>
<evidence type="ECO:0000256" key="6">
    <source>
        <dbReference type="RuleBase" id="RU000551"/>
    </source>
</evidence>
<dbReference type="InterPro" id="IPR000426">
    <property type="entry name" value="Proteasome_asu_N"/>
</dbReference>
<evidence type="ECO:0000256" key="1">
    <source>
        <dbReference type="ARBA" id="ARBA00003876"/>
    </source>
</evidence>
<comment type="caution">
    <text evidence="8">The sequence shown here is derived from an EMBL/GenBank/DDBJ whole genome shotgun (WGS) entry which is preliminary data.</text>
</comment>
<dbReference type="InterPro" id="IPR035144">
    <property type="entry name" value="Proteasome_alpha1"/>
</dbReference>
<dbReference type="InterPro" id="IPR001353">
    <property type="entry name" value="Proteasome_sua/b"/>
</dbReference>
<dbReference type="PROSITE" id="PS00388">
    <property type="entry name" value="PROTEASOME_ALPHA_1"/>
    <property type="match status" value="1"/>
</dbReference>